<dbReference type="InterPro" id="IPR027417">
    <property type="entry name" value="P-loop_NTPase"/>
</dbReference>
<feature type="domain" description="WsaF C-terminal" evidence="3">
    <location>
        <begin position="858"/>
        <end position="955"/>
    </location>
</feature>
<dbReference type="PANTHER" id="PTHR43685:SF13">
    <property type="entry name" value="O ANTIGEN BIOSYNTHESIS RHAMNOSYLTRANSFERASE RFBN"/>
    <property type="match status" value="1"/>
</dbReference>
<dbReference type="Gene3D" id="3.40.50.300">
    <property type="entry name" value="P-loop containing nucleotide triphosphate hydrolases"/>
    <property type="match status" value="1"/>
</dbReference>
<protein>
    <submittedName>
        <fullName evidence="4">O-linked GlcNAc transferase</fullName>
    </submittedName>
</protein>
<gene>
    <name evidence="4" type="ORF">HELGO_WM20205</name>
</gene>
<name>A0A6S6UKU3_9GAMM</name>
<feature type="domain" description="Glycosyltransferase 2-like" evidence="2">
    <location>
        <begin position="1045"/>
        <end position="1223"/>
    </location>
</feature>
<proteinExistence type="predicted"/>
<evidence type="ECO:0000256" key="1">
    <source>
        <dbReference type="SAM" id="Coils"/>
    </source>
</evidence>
<evidence type="ECO:0000259" key="2">
    <source>
        <dbReference type="Pfam" id="PF00535"/>
    </source>
</evidence>
<dbReference type="EMBL" id="CACVAT010000463">
    <property type="protein sequence ID" value="CAA6828253.1"/>
    <property type="molecule type" value="Genomic_DNA"/>
</dbReference>
<reference evidence="4" key="1">
    <citation type="submission" date="2020-01" db="EMBL/GenBank/DDBJ databases">
        <authorList>
            <person name="Meier V. D."/>
            <person name="Meier V D."/>
        </authorList>
    </citation>
    <scope>NUCLEOTIDE SEQUENCE</scope>
    <source>
        <strain evidence="4">HLG_WM_MAG_09</strain>
    </source>
</reference>
<dbReference type="InterPro" id="IPR050834">
    <property type="entry name" value="Glycosyltransf_2"/>
</dbReference>
<dbReference type="Pfam" id="PF22772">
    <property type="entry name" value="WsaF_C"/>
    <property type="match status" value="1"/>
</dbReference>
<organism evidence="4">
    <name type="scientific">uncultured Thiotrichaceae bacterium</name>
    <dbReference type="NCBI Taxonomy" id="298394"/>
    <lineage>
        <taxon>Bacteria</taxon>
        <taxon>Pseudomonadati</taxon>
        <taxon>Pseudomonadota</taxon>
        <taxon>Gammaproteobacteria</taxon>
        <taxon>Thiotrichales</taxon>
        <taxon>Thiotrichaceae</taxon>
        <taxon>environmental samples</taxon>
    </lineage>
</organism>
<keyword evidence="4" id="KW-0808">Transferase</keyword>
<feature type="coiled-coil region" evidence="1">
    <location>
        <begin position="305"/>
        <end position="379"/>
    </location>
</feature>
<dbReference type="GO" id="GO:0044010">
    <property type="term" value="P:single-species biofilm formation"/>
    <property type="evidence" value="ECO:0007669"/>
    <property type="project" value="TreeGrafter"/>
</dbReference>
<dbReference type="Gene3D" id="3.40.50.2000">
    <property type="entry name" value="Glycogen Phosphorylase B"/>
    <property type="match status" value="1"/>
</dbReference>
<dbReference type="Pfam" id="PF00535">
    <property type="entry name" value="Glycos_transf_2"/>
    <property type="match status" value="1"/>
</dbReference>
<dbReference type="SUPFAM" id="SSF53756">
    <property type="entry name" value="UDP-Glycosyltransferase/glycogen phosphorylase"/>
    <property type="match status" value="1"/>
</dbReference>
<dbReference type="Gene3D" id="3.90.550.10">
    <property type="entry name" value="Spore Coat Polysaccharide Biosynthesis Protein SpsA, Chain A"/>
    <property type="match status" value="1"/>
</dbReference>
<accession>A0A6S6UKU3</accession>
<dbReference type="PANTHER" id="PTHR43685">
    <property type="entry name" value="GLYCOSYLTRANSFERASE"/>
    <property type="match status" value="1"/>
</dbReference>
<dbReference type="CDD" id="cd00761">
    <property type="entry name" value="Glyco_tranf_GTA_type"/>
    <property type="match status" value="1"/>
</dbReference>
<dbReference type="SUPFAM" id="SSF52540">
    <property type="entry name" value="P-loop containing nucleoside triphosphate hydrolases"/>
    <property type="match status" value="1"/>
</dbReference>
<dbReference type="SUPFAM" id="SSF53448">
    <property type="entry name" value="Nucleotide-diphospho-sugar transferases"/>
    <property type="match status" value="1"/>
</dbReference>
<dbReference type="GO" id="GO:0016740">
    <property type="term" value="F:transferase activity"/>
    <property type="evidence" value="ECO:0007669"/>
    <property type="project" value="UniProtKB-KW"/>
</dbReference>
<keyword evidence="1" id="KW-0175">Coiled coil</keyword>
<evidence type="ECO:0000313" key="4">
    <source>
        <dbReference type="EMBL" id="CAA6828253.1"/>
    </source>
</evidence>
<dbReference type="InterPro" id="IPR029044">
    <property type="entry name" value="Nucleotide-diphossugar_trans"/>
</dbReference>
<dbReference type="InterPro" id="IPR055050">
    <property type="entry name" value="WsaF_C"/>
</dbReference>
<evidence type="ECO:0000259" key="3">
    <source>
        <dbReference type="Pfam" id="PF22772"/>
    </source>
</evidence>
<dbReference type="Gene3D" id="3.40.50.11090">
    <property type="match status" value="1"/>
</dbReference>
<dbReference type="CDD" id="cd03801">
    <property type="entry name" value="GT4_PimA-like"/>
    <property type="match status" value="1"/>
</dbReference>
<sequence length="1342" mass="152463">MTKDFKQAILIAGMHRSGTSALTRVLSIMGAELPGNLAPALPNNNETGFWESVDLMILHDELLKSAGSSWDDWTTFNPNWHLSATGRKFRKKITSVLQNDFSGSELFVIKDPRICRFLPFWLSMLNDIDTRPYIVLPIRNPLEVARSLKARDGLPIATGGLVWLRHVLDSLVFSHNEVRAIVDYRSLVEDWRKVADSISAQLGVVFPRMSPAAEFDVEMYLDPRQKHNYATLDDVKRCRDFSPLLVSVYESLLLLIADPGRSDVLQGLVSAREEFNAGSALYGKVVYANELLHQAKLCQHDENSRSLLQQEKEKHSSLLQQEKEKYSSLLQQKIDANILESKNYLNLLVTSNKKFETKIEEKEKAVNTLSDDLSDSREALMQVRKSFVNLMEERSPATYKLGGSSVQQFLKKDKNKLNQLIRSSSFFDNEFYRAESGLCGDIYSDDAAIRHFLEQNKGENNPHPLFDVSWYLHQYPDVQQSSLNPLVHFIKFGAKELRTPHPLFASPYYSEQYPESNVANLSPLEHYLKYGSEWGLSPHPLFDHQYYIAQLREVVPEGQSSLVHYLGNAHAWFYAPCEAFDGGWYLSEYTDVAKSGINPLLHYIVRGATEGRKPHPNFNETGFQKKFGDLFRQAGFSDELSRARGVQSQQLVSDQRFNKMMAFTRKPLSSVESTFKSNNLIIHWVTCDFAPQGGGGNMTIFRFIRLFEMIGHQQHIWLHNNPVHDQESDAFEDIVRNYQQLSAQVHFVNGNEAAFAEAVGDIVIATDWESVWPVLSTTHFKRRFYFVQDHEPSFFAVGGESLAAEATYHEDLDCICAGPWLKQLMKERYGRWATKFWLAADKNCYYPLERLVENEVPRIAFYARRHTERRAVDLGLLALEYLAQQGEQFHVDVYGGDDNQAILAKASFSFTDHGVINARELGDLYRQCDVGIVFSATNYSLVPQEMMMSGLAVLELLGENTRAVFPKDVVTLVSAHPVDIAKGLSCLLKNKKARLLQAEMGRAWAAQFDWAEEAQQVSDDIQSRLVDLGYAPSETELMPQTFKASVVIPVLNGGNLLVKVVEMVKRQNVPWPFEILVIDSGSTDGALEQIRNLEGCNIHTIPKTEFSHGGTRNLGVEMTSGDYIAFLTQDALPADEFWLFNLVSMLEHEPLAAGVFGAHLPYPEASAFVKRDLLTHFSNLGGHPLYLDKETDAEKFKAGDLGWRQVLHFYSDNNSCMRRSVWKKIPYAVIEYGEDQVWADEIIKAGYKKAYAVNAVVFHSHDYNESETYERSKIEAQFFYEHFGYRLVDSEAGVRQTIAALNESDEKYGRMLQLSENIIEQQKSLNKSRLEGYRDALPGQLS</sequence>
<dbReference type="InterPro" id="IPR001173">
    <property type="entry name" value="Glyco_trans_2-like"/>
</dbReference>